<dbReference type="PANTHER" id="PTHR30092">
    <property type="entry name" value="INNER MEMBRANE PROTEIN CRED"/>
    <property type="match status" value="1"/>
</dbReference>
<gene>
    <name evidence="2" type="ORF">SAMN06265350_10863</name>
</gene>
<accession>A0A521DRX6</accession>
<proteinExistence type="predicted"/>
<keyword evidence="1" id="KW-0472">Membrane</keyword>
<dbReference type="GO" id="GO:0005886">
    <property type="term" value="C:plasma membrane"/>
    <property type="evidence" value="ECO:0007669"/>
    <property type="project" value="TreeGrafter"/>
</dbReference>
<dbReference type="AlphaFoldDB" id="A0A521DRX6"/>
<dbReference type="NCBIfam" id="NF008712">
    <property type="entry name" value="PRK11715.1-1"/>
    <property type="match status" value="1"/>
</dbReference>
<feature type="transmembrane region" description="Helical" evidence="1">
    <location>
        <begin position="437"/>
        <end position="456"/>
    </location>
</feature>
<dbReference type="InterPro" id="IPR010364">
    <property type="entry name" value="Uncharacterised_IM_CreD"/>
</dbReference>
<feature type="transmembrane region" description="Helical" evidence="1">
    <location>
        <begin position="412"/>
        <end position="431"/>
    </location>
</feature>
<evidence type="ECO:0000313" key="3">
    <source>
        <dbReference type="Proteomes" id="UP000315971"/>
    </source>
</evidence>
<dbReference type="OrthoDB" id="9791851at2"/>
<dbReference type="PIRSF" id="PIRSF004548">
    <property type="entry name" value="CreD"/>
    <property type="match status" value="1"/>
</dbReference>
<protein>
    <submittedName>
        <fullName evidence="2">Inner membrane protein</fullName>
    </submittedName>
</protein>
<sequence>METSNNENFNDSRQLGFWEKNAVIVKLSMIGFLSLLLLVPSAMIQNLISERTQTRDEAVKDIYAKWGKEQTVAGLILNVPYRVVMKDRDGKEEVSLAFLHFLPEQLAISGKIVPTIRYRGIYKAILYNARLKFGGRFSQPDVKGLKVNPESILWEDAFLTLGISDLRGIKDVIKLTINGKTYGVNPGVENGGVFHSGVTIPFAIDQSMVVNAFNFNFDMDLNGSKKISFWPLGTETKVVINSNWNSPSFSGAFLPEKRDITENGFNAEWKVLELNRNFPQKWVGDQYGFEDASEKNVVLEDSSRKINTATDFTFGVNLIMPVDFYQKVSRSAKYAIMFIALTFTAFFFIEIVNKKRIHPIQYILVGMALVIFYSLLLSLTEQIPFNFAYMISSGVTIALISWYSYTILKSLGLMMLMGIILSGLYVFLFVLLQLQDYALLMGSIGLFVILSLIMLVSRQIDWYNIKQLNLG</sequence>
<feature type="transmembrane region" description="Helical" evidence="1">
    <location>
        <begin position="23"/>
        <end position="44"/>
    </location>
</feature>
<evidence type="ECO:0000256" key="1">
    <source>
        <dbReference type="SAM" id="Phobius"/>
    </source>
</evidence>
<keyword evidence="1" id="KW-1133">Transmembrane helix</keyword>
<feature type="transmembrane region" description="Helical" evidence="1">
    <location>
        <begin position="360"/>
        <end position="379"/>
    </location>
</feature>
<evidence type="ECO:0000313" key="2">
    <source>
        <dbReference type="EMBL" id="SMO74368.1"/>
    </source>
</evidence>
<dbReference type="Proteomes" id="UP000315971">
    <property type="component" value="Unassembled WGS sequence"/>
</dbReference>
<name>A0A521DRX6_9SPHI</name>
<keyword evidence="1" id="KW-0812">Transmembrane</keyword>
<reference evidence="2 3" key="1">
    <citation type="submission" date="2017-05" db="EMBL/GenBank/DDBJ databases">
        <authorList>
            <person name="Varghese N."/>
            <person name="Submissions S."/>
        </authorList>
    </citation>
    <scope>NUCLEOTIDE SEQUENCE [LARGE SCALE GENOMIC DNA]</scope>
    <source>
        <strain evidence="2 3">DSM 21342</strain>
    </source>
</reference>
<dbReference type="PANTHER" id="PTHR30092:SF0">
    <property type="entry name" value="INNER MEMBRANE PROTEIN CRED"/>
    <property type="match status" value="1"/>
</dbReference>
<dbReference type="Pfam" id="PF06123">
    <property type="entry name" value="CreD"/>
    <property type="match status" value="1"/>
</dbReference>
<organism evidence="2 3">
    <name type="scientific">Solitalea koreensis</name>
    <dbReference type="NCBI Taxonomy" id="543615"/>
    <lineage>
        <taxon>Bacteria</taxon>
        <taxon>Pseudomonadati</taxon>
        <taxon>Bacteroidota</taxon>
        <taxon>Sphingobacteriia</taxon>
        <taxon>Sphingobacteriales</taxon>
        <taxon>Sphingobacteriaceae</taxon>
        <taxon>Solitalea</taxon>
    </lineage>
</organism>
<feature type="transmembrane region" description="Helical" evidence="1">
    <location>
        <begin position="334"/>
        <end position="353"/>
    </location>
</feature>
<keyword evidence="3" id="KW-1185">Reference proteome</keyword>
<dbReference type="EMBL" id="FXSZ01000008">
    <property type="protein sequence ID" value="SMO74368.1"/>
    <property type="molecule type" value="Genomic_DNA"/>
</dbReference>
<feature type="transmembrane region" description="Helical" evidence="1">
    <location>
        <begin position="385"/>
        <end position="405"/>
    </location>
</feature>
<dbReference type="RefSeq" id="WP_142604355.1">
    <property type="nucleotide sequence ID" value="NZ_FXSZ01000008.1"/>
</dbReference>